<evidence type="ECO:0000313" key="6">
    <source>
        <dbReference type="EMBL" id="QUC12301.1"/>
    </source>
</evidence>
<evidence type="ECO:0000313" key="8">
    <source>
        <dbReference type="Proteomes" id="UP000273044"/>
    </source>
</evidence>
<dbReference type="PANTHER" id="PTHR11715:SF3">
    <property type="entry name" value="GLYCINE CLEAVAGE SYSTEM H PROTEIN-RELATED"/>
    <property type="match status" value="1"/>
</dbReference>
<name>A0A448MZG7_9ACTN</name>
<dbReference type="Proteomes" id="UP000677180">
    <property type="component" value="Chromosome"/>
</dbReference>
<gene>
    <name evidence="3 7" type="primary">gcvH</name>
    <name evidence="6" type="ORF">J5A53_06370</name>
    <name evidence="7" type="ORF">NCTC12967_01846</name>
</gene>
<dbReference type="InterPro" id="IPR033753">
    <property type="entry name" value="GCV_H/Fam206"/>
</dbReference>
<dbReference type="SUPFAM" id="SSF51230">
    <property type="entry name" value="Single hybrid motif"/>
    <property type="match status" value="1"/>
</dbReference>
<dbReference type="OMA" id="EHEWLSG"/>
<dbReference type="NCBIfam" id="NF002270">
    <property type="entry name" value="PRK01202.1"/>
    <property type="match status" value="1"/>
</dbReference>
<evidence type="ECO:0000256" key="2">
    <source>
        <dbReference type="ARBA" id="ARBA00022823"/>
    </source>
</evidence>
<keyword evidence="2 3" id="KW-0450">Lipoyl</keyword>
<feature type="domain" description="Lipoyl-binding" evidence="5">
    <location>
        <begin position="17"/>
        <end position="98"/>
    </location>
</feature>
<dbReference type="GO" id="GO:0019464">
    <property type="term" value="P:glycine decarboxylation via glycine cleavage system"/>
    <property type="evidence" value="ECO:0007669"/>
    <property type="project" value="UniProtKB-UniRule"/>
</dbReference>
<evidence type="ECO:0000256" key="1">
    <source>
        <dbReference type="ARBA" id="ARBA00009249"/>
    </source>
</evidence>
<dbReference type="InterPro" id="IPR000089">
    <property type="entry name" value="Biotin_lipoyl"/>
</dbReference>
<dbReference type="GO" id="GO:0005960">
    <property type="term" value="C:glycine cleavage complex"/>
    <property type="evidence" value="ECO:0007669"/>
    <property type="project" value="InterPro"/>
</dbReference>
<dbReference type="CDD" id="cd06848">
    <property type="entry name" value="GCS_H"/>
    <property type="match status" value="1"/>
</dbReference>
<evidence type="ECO:0000256" key="3">
    <source>
        <dbReference type="HAMAP-Rule" id="MF_00272"/>
    </source>
</evidence>
<comment type="similarity">
    <text evidence="1 3">Belongs to the GcvH family.</text>
</comment>
<comment type="function">
    <text evidence="3">The glycine cleavage system catalyzes the degradation of glycine. The H protein shuttles the methylamine group of glycine from the P protein to the T protein.</text>
</comment>
<sequence>MIKYTKDHDWLDSGDDGVAVGLTEHATSELGDVVYVELPEVGTEVTKGEEIVVIESTKATSGIVAPFDGVITEVNQTVVDSPETVNENPAGSWFFKIRPEDPSALEEYLDEDEYKALIG</sequence>
<reference evidence="7 8" key="1">
    <citation type="submission" date="2018-12" db="EMBL/GenBank/DDBJ databases">
        <authorList>
            <consortium name="Pathogen Informatics"/>
        </authorList>
    </citation>
    <scope>NUCLEOTIDE SEQUENCE [LARGE SCALE GENOMIC DNA]</scope>
    <source>
        <strain evidence="7 8">NCTC12967</strain>
    </source>
</reference>
<evidence type="ECO:0000313" key="7">
    <source>
        <dbReference type="EMBL" id="VEH70546.1"/>
    </source>
</evidence>
<evidence type="ECO:0000256" key="4">
    <source>
        <dbReference type="PIRSR" id="PIRSR617453-50"/>
    </source>
</evidence>
<dbReference type="EMBL" id="CP072385">
    <property type="protein sequence ID" value="QUC12301.1"/>
    <property type="molecule type" value="Genomic_DNA"/>
</dbReference>
<feature type="modified residue" description="N6-lipoyllysine" evidence="3 4">
    <location>
        <position position="58"/>
    </location>
</feature>
<dbReference type="PROSITE" id="PS50968">
    <property type="entry name" value="BIOTINYL_LIPOYL"/>
    <property type="match status" value="1"/>
</dbReference>
<dbReference type="AlphaFoldDB" id="A0A448MZG7"/>
<comment type="cofactor">
    <cofactor evidence="3">
        <name>(R)-lipoate</name>
        <dbReference type="ChEBI" id="CHEBI:83088"/>
    </cofactor>
    <text evidence="3">Binds 1 lipoyl cofactor covalently.</text>
</comment>
<dbReference type="Gene3D" id="2.40.50.100">
    <property type="match status" value="1"/>
</dbReference>
<comment type="subunit">
    <text evidence="3">The glycine cleavage system is composed of four proteins: P, T, L and H.</text>
</comment>
<dbReference type="HAMAP" id="MF_00272">
    <property type="entry name" value="GcvH"/>
    <property type="match status" value="1"/>
</dbReference>
<protein>
    <recommendedName>
        <fullName evidence="3">Glycine cleavage system H protein</fullName>
    </recommendedName>
</protein>
<accession>A0A448MZG7</accession>
<organism evidence="7 8">
    <name type="scientific">Arachnia propionica</name>
    <dbReference type="NCBI Taxonomy" id="1750"/>
    <lineage>
        <taxon>Bacteria</taxon>
        <taxon>Bacillati</taxon>
        <taxon>Actinomycetota</taxon>
        <taxon>Actinomycetes</taxon>
        <taxon>Propionibacteriales</taxon>
        <taxon>Propionibacteriaceae</taxon>
        <taxon>Arachnia</taxon>
    </lineage>
</organism>
<dbReference type="Pfam" id="PF01597">
    <property type="entry name" value="GCV_H"/>
    <property type="match status" value="1"/>
</dbReference>
<reference evidence="6" key="2">
    <citation type="submission" date="2021-03" db="EMBL/GenBank/DDBJ databases">
        <title>Human Oral Microbial Genomes.</title>
        <authorList>
            <person name="Johnston C.D."/>
            <person name="Chen T."/>
            <person name="Dewhirst F.E."/>
        </authorList>
    </citation>
    <scope>NUCLEOTIDE SEQUENCE</scope>
    <source>
        <strain evidence="6">F0714</strain>
    </source>
</reference>
<dbReference type="GeneID" id="64407300"/>
<proteinExistence type="inferred from homology"/>
<dbReference type="GO" id="GO:0005829">
    <property type="term" value="C:cytosol"/>
    <property type="evidence" value="ECO:0007669"/>
    <property type="project" value="TreeGrafter"/>
</dbReference>
<dbReference type="RefSeq" id="WP_014846905.1">
    <property type="nucleotide sequence ID" value="NZ_CAJZDL010000135.1"/>
</dbReference>
<dbReference type="GO" id="GO:0009249">
    <property type="term" value="P:protein lipoylation"/>
    <property type="evidence" value="ECO:0007669"/>
    <property type="project" value="TreeGrafter"/>
</dbReference>
<dbReference type="InterPro" id="IPR003016">
    <property type="entry name" value="2-oxoA_DH_lipoyl-BS"/>
</dbReference>
<dbReference type="NCBIfam" id="TIGR00527">
    <property type="entry name" value="gcvH"/>
    <property type="match status" value="1"/>
</dbReference>
<dbReference type="EMBL" id="LR134406">
    <property type="protein sequence ID" value="VEH70546.1"/>
    <property type="molecule type" value="Genomic_DNA"/>
</dbReference>
<dbReference type="PANTHER" id="PTHR11715">
    <property type="entry name" value="GLYCINE CLEAVAGE SYSTEM H PROTEIN"/>
    <property type="match status" value="1"/>
</dbReference>
<dbReference type="Proteomes" id="UP000273044">
    <property type="component" value="Chromosome"/>
</dbReference>
<dbReference type="InterPro" id="IPR011053">
    <property type="entry name" value="Single_hybrid_motif"/>
</dbReference>
<dbReference type="InterPro" id="IPR017453">
    <property type="entry name" value="GCV_H_sub"/>
</dbReference>
<dbReference type="InterPro" id="IPR002930">
    <property type="entry name" value="GCV_H"/>
</dbReference>
<evidence type="ECO:0000259" key="5">
    <source>
        <dbReference type="PROSITE" id="PS50968"/>
    </source>
</evidence>
<keyword evidence="8" id="KW-1185">Reference proteome</keyword>
<dbReference type="PROSITE" id="PS00189">
    <property type="entry name" value="LIPOYL"/>
    <property type="match status" value="1"/>
</dbReference>